<dbReference type="PANTHER" id="PTHR11668:SF300">
    <property type="entry name" value="SERINE_THREONINE-PROTEIN PHOSPHATASE"/>
    <property type="match status" value="1"/>
</dbReference>
<reference evidence="12" key="2">
    <citation type="submission" date="2021-10" db="EMBL/GenBank/DDBJ databases">
        <title>Phylogenomics reveals ancestral predisposition of the termite-cultivated fungus Termitomyces towards a domesticated lifestyle.</title>
        <authorList>
            <person name="Auxier B."/>
            <person name="Grum-Grzhimaylo A."/>
            <person name="Cardenas M.E."/>
            <person name="Lodge J.D."/>
            <person name="Laessoe T."/>
            <person name="Pedersen O."/>
            <person name="Smith M.E."/>
            <person name="Kuyper T.W."/>
            <person name="Franco-Molano E.A."/>
            <person name="Baroni T.J."/>
            <person name="Aanen D.K."/>
        </authorList>
    </citation>
    <scope>NUCLEOTIDE SEQUENCE</scope>
    <source>
        <strain evidence="12">AP01</strain>
        <tissue evidence="12">Mycelium</tissue>
    </source>
</reference>
<dbReference type="InterPro" id="IPR031675">
    <property type="entry name" value="STPPase_N"/>
</dbReference>
<evidence type="ECO:0000256" key="5">
    <source>
        <dbReference type="ARBA" id="ARBA00022912"/>
    </source>
</evidence>
<feature type="region of interest" description="Disordered" evidence="10">
    <location>
        <begin position="789"/>
        <end position="824"/>
    </location>
</feature>
<dbReference type="GO" id="GO:0046872">
    <property type="term" value="F:metal ion binding"/>
    <property type="evidence" value="ECO:0007669"/>
    <property type="project" value="UniProtKB-KW"/>
</dbReference>
<organism evidence="12 13">
    <name type="scientific">Asterophora parasitica</name>
    <dbReference type="NCBI Taxonomy" id="117018"/>
    <lineage>
        <taxon>Eukaryota</taxon>
        <taxon>Fungi</taxon>
        <taxon>Dikarya</taxon>
        <taxon>Basidiomycota</taxon>
        <taxon>Agaricomycotina</taxon>
        <taxon>Agaricomycetes</taxon>
        <taxon>Agaricomycetidae</taxon>
        <taxon>Agaricales</taxon>
        <taxon>Tricholomatineae</taxon>
        <taxon>Lyophyllaceae</taxon>
        <taxon>Asterophora</taxon>
    </lineage>
</organism>
<feature type="region of interest" description="Disordered" evidence="10">
    <location>
        <begin position="1492"/>
        <end position="1515"/>
    </location>
</feature>
<feature type="compositionally biased region" description="Polar residues" evidence="10">
    <location>
        <begin position="946"/>
        <end position="956"/>
    </location>
</feature>
<feature type="compositionally biased region" description="Polar residues" evidence="10">
    <location>
        <begin position="279"/>
        <end position="300"/>
    </location>
</feature>
<evidence type="ECO:0000256" key="7">
    <source>
        <dbReference type="ARBA" id="ARBA00047761"/>
    </source>
</evidence>
<dbReference type="PRINTS" id="PR00114">
    <property type="entry name" value="STPHPHTASE"/>
</dbReference>
<dbReference type="InterPro" id="IPR011993">
    <property type="entry name" value="PH-like_dom_sf"/>
</dbReference>
<dbReference type="PANTHER" id="PTHR11668">
    <property type="entry name" value="SERINE/THREONINE PROTEIN PHOSPHATASE"/>
    <property type="match status" value="1"/>
</dbReference>
<feature type="compositionally biased region" description="Gly residues" evidence="10">
    <location>
        <begin position="644"/>
        <end position="653"/>
    </location>
</feature>
<evidence type="ECO:0000259" key="11">
    <source>
        <dbReference type="PROSITE" id="PS00125"/>
    </source>
</evidence>
<comment type="cofactor">
    <cofactor evidence="1">
        <name>Mn(2+)</name>
        <dbReference type="ChEBI" id="CHEBI:29035"/>
    </cofactor>
</comment>
<dbReference type="GO" id="GO:0007346">
    <property type="term" value="P:regulation of mitotic cell cycle"/>
    <property type="evidence" value="ECO:0007669"/>
    <property type="project" value="TreeGrafter"/>
</dbReference>
<feature type="compositionally biased region" description="Pro residues" evidence="10">
    <location>
        <begin position="994"/>
        <end position="1003"/>
    </location>
</feature>
<dbReference type="CDD" id="cd07414">
    <property type="entry name" value="MPP_PP1_PPKL"/>
    <property type="match status" value="1"/>
</dbReference>
<feature type="compositionally biased region" description="Polar residues" evidence="10">
    <location>
        <begin position="381"/>
        <end position="404"/>
    </location>
</feature>
<comment type="similarity">
    <text evidence="2">Belongs to the PPP phosphatase family. PP-1 subfamily.</text>
</comment>
<feature type="region of interest" description="Disordered" evidence="10">
    <location>
        <begin position="53"/>
        <end position="80"/>
    </location>
</feature>
<evidence type="ECO:0000256" key="10">
    <source>
        <dbReference type="SAM" id="MobiDB-lite"/>
    </source>
</evidence>
<dbReference type="InterPro" id="IPR006186">
    <property type="entry name" value="Ser/Thr-sp_prot-phosphatase"/>
</dbReference>
<dbReference type="SUPFAM" id="SSF56300">
    <property type="entry name" value="Metallo-dependent phosphatases"/>
    <property type="match status" value="1"/>
</dbReference>
<dbReference type="GO" id="GO:0004722">
    <property type="term" value="F:protein serine/threonine phosphatase activity"/>
    <property type="evidence" value="ECO:0007669"/>
    <property type="project" value="UniProtKB-EC"/>
</dbReference>
<keyword evidence="13" id="KW-1185">Reference proteome</keyword>
<evidence type="ECO:0000256" key="4">
    <source>
        <dbReference type="ARBA" id="ARBA00022801"/>
    </source>
</evidence>
<feature type="compositionally biased region" description="Basic residues" evidence="10">
    <location>
        <begin position="1505"/>
        <end position="1515"/>
    </location>
</feature>
<dbReference type="Gene3D" id="3.60.21.10">
    <property type="match status" value="1"/>
</dbReference>
<feature type="compositionally biased region" description="Pro residues" evidence="10">
    <location>
        <begin position="356"/>
        <end position="370"/>
    </location>
</feature>
<evidence type="ECO:0000256" key="3">
    <source>
        <dbReference type="ARBA" id="ARBA00022723"/>
    </source>
</evidence>
<dbReference type="Pfam" id="PF00149">
    <property type="entry name" value="Metallophos"/>
    <property type="match status" value="1"/>
</dbReference>
<sequence>MDQPRSQSVVQFRPPSPPVSRYPKHLSFSSNSAHEQSRANRILQKVTNFTGRIRLHTRRSPSKDDYDINHPYPSQIGDVRMDGGMKPYMSHPMLGNMLVEPFNPASGEDSSSQSGSPSDSEFRRPIHLSDLPKAAQAAHPPSGAVRTTAGGLPSTGAAVTPNGDNIDGLPLGTNVQYNNHAYLHSSQFAQPVPTHPLGDAADHSAEGMSSATQKCLTFSIDGLPNDADTRSATLGGNYDKTSKPSYPKPRVAETEMKTGIPTPGPTPPPKSPKHRPTPSLTITHPPQQSSSTLKGPQSYYNDRSCYSEAANIPKIDGVKDTTRVLTRKPARKDLKGGAVDDSPTPHPSAIHGTTPQPTPASPIPPSPSPSTQPTRTHTIAHAQSTSALPALNSANTPTPAQKQPTFARRETLPLPRLTLPRFTLTSQNGAAARLSPSVILRPPPLPLNLPPLPPISSLSLPRASGSAQGTGSARLRGMPELPRHGEEDDDHDHDDDEDLEDLEEGHDDEDDRPPRPSFSSSILSTASTSTSSNLNPDSVRGKSHSRSSSYAHPQDDGDHLALPGLDTSRIDFSFLKPPLLPQADRKGKGKATQGSAATASVDDDEEETQYAAQMRTPTVGAPYGDYFTLGNGLPQRTDSTNRTGGRGGGGGTLATGKRTPQPEDMLRGTGRIAAVPLQASLSVRAPVPPSTRPAMYTHASRSMIDFRAIETKEQVEIMVKREMDVAEEEERKRRRGSRVLLGQVGEENGKGKVSDGNVGEEDIVGDSVATAEAAGPSRVALHRRISKAPPYEATTSTSSALRRRRSMPTFTETSDPPPYPSFHPQRATMPIQPREDEGREHLPPYTNGIYMCAMIPRKMEFVAAGVQAKDRKWRRVQCIIDGTSLKIYRCPAGASGVSALGEWWEKKVGVRDVSVGLSGFEGGSPQARAAAADVEATTERVPKFNAESSAGQTDLHVNSPVTPSTPVTPARTQPQLSGEHPYVPGQPPTVRTPNPQPQSPTPPTCSRLHLAVNLLRPSKGHNRSNSDTTIAEPTPSLNNPSSRSSPRPSTPSSSMATSDSNSLMPETSPSSASSRPGSTTSSRQQQRPQHNPDDPDPADLIRAYTMQNAESGLGNDYIKRRNVIRVRVEGEQFLLQARDVADVVAWIEALQASANVALDLDERLMPKGPLFPRRRRRHLSDGDGMADSTTEIDLDSVIDRLLEVRGNRPGKPVQLQEYEIKYLCTKAREIFINQPILLELEAPIKICGDIHGQYYDLLRLFEYGGFPPEANYLFLGDYVDRGKQSLETICLLLAYKIKYPENFFILRGNHECASINRIYGFYDECKRRYNIKLWKTFTDCFNCLPIAAIIDEKIFTMHGGLSPDLQSMEQIRRVMRPTDVPDTGLLCDLLWSDPDKDITGWSENDRGVSFTFGPDVVSRFLQKHDMDLICRAHQVVEDGYEFFAKRHLVTLFSAPNYCGEFDNAGAMMSVDETLLCSFQILKPAEKKAKYPYGGMNVGRPVTPPRKQKKKDNKTG</sequence>
<feature type="compositionally biased region" description="Low complexity" evidence="10">
    <location>
        <begin position="1033"/>
        <end position="1088"/>
    </location>
</feature>
<feature type="compositionally biased region" description="Low complexity" evidence="10">
    <location>
        <begin position="517"/>
        <end position="532"/>
    </location>
</feature>
<feature type="region of interest" description="Disordered" evidence="10">
    <location>
        <begin position="1"/>
        <end position="38"/>
    </location>
</feature>
<proteinExistence type="inferred from homology"/>
<dbReference type="InterPro" id="IPR004843">
    <property type="entry name" value="Calcineurin-like_PHP"/>
</dbReference>
<evidence type="ECO:0000256" key="2">
    <source>
        <dbReference type="ARBA" id="ARBA00005333"/>
    </source>
</evidence>
<dbReference type="Proteomes" id="UP000775547">
    <property type="component" value="Unassembled WGS sequence"/>
</dbReference>
<dbReference type="SMART" id="SM00156">
    <property type="entry name" value="PP2Ac"/>
    <property type="match status" value="1"/>
</dbReference>
<feature type="region of interest" description="Disordered" evidence="10">
    <location>
        <begin position="189"/>
        <end position="208"/>
    </location>
</feature>
<keyword evidence="4 9" id="KW-0378">Hydrolase</keyword>
<feature type="region of interest" description="Disordered" evidence="10">
    <location>
        <begin position="99"/>
        <end position="165"/>
    </location>
</feature>
<dbReference type="EMBL" id="JABCKV010000017">
    <property type="protein sequence ID" value="KAG5646742.1"/>
    <property type="molecule type" value="Genomic_DNA"/>
</dbReference>
<accession>A0A9P7G9X2</accession>
<reference evidence="12" key="1">
    <citation type="submission" date="2020-07" db="EMBL/GenBank/DDBJ databases">
        <authorList>
            <person name="Nieuwenhuis M."/>
            <person name="Van De Peppel L.J.J."/>
        </authorList>
    </citation>
    <scope>NUCLEOTIDE SEQUENCE</scope>
    <source>
        <strain evidence="12">AP01</strain>
        <tissue evidence="12">Mycelium</tissue>
    </source>
</reference>
<comment type="catalytic activity">
    <reaction evidence="7">
        <text>O-phospho-L-seryl-[protein] + H2O = L-seryl-[protein] + phosphate</text>
        <dbReference type="Rhea" id="RHEA:20629"/>
        <dbReference type="Rhea" id="RHEA-COMP:9863"/>
        <dbReference type="Rhea" id="RHEA-COMP:11604"/>
        <dbReference type="ChEBI" id="CHEBI:15377"/>
        <dbReference type="ChEBI" id="CHEBI:29999"/>
        <dbReference type="ChEBI" id="CHEBI:43474"/>
        <dbReference type="ChEBI" id="CHEBI:83421"/>
        <dbReference type="EC" id="3.1.3.16"/>
    </reaction>
</comment>
<dbReference type="Pfam" id="PF16891">
    <property type="entry name" value="STPPase_N"/>
    <property type="match status" value="1"/>
</dbReference>
<dbReference type="Gene3D" id="2.30.29.30">
    <property type="entry name" value="Pleckstrin-homology domain (PH domain)/Phosphotyrosine-binding domain (PTB)"/>
    <property type="match status" value="2"/>
</dbReference>
<evidence type="ECO:0000256" key="1">
    <source>
        <dbReference type="ARBA" id="ARBA00001936"/>
    </source>
</evidence>
<feature type="region of interest" description="Disordered" evidence="10">
    <location>
        <begin position="320"/>
        <end position="414"/>
    </location>
</feature>
<feature type="region of interest" description="Disordered" evidence="10">
    <location>
        <begin position="458"/>
        <end position="564"/>
    </location>
</feature>
<dbReference type="SUPFAM" id="SSF50729">
    <property type="entry name" value="PH domain-like"/>
    <property type="match status" value="1"/>
</dbReference>
<feature type="domain" description="Serine/threonine specific protein phosphatases" evidence="11">
    <location>
        <begin position="1306"/>
        <end position="1311"/>
    </location>
</feature>
<dbReference type="PROSITE" id="PS00125">
    <property type="entry name" value="SER_THR_PHOSPHATASE"/>
    <property type="match status" value="1"/>
</dbReference>
<feature type="region of interest" description="Disordered" evidence="10">
    <location>
        <begin position="635"/>
        <end position="664"/>
    </location>
</feature>
<feature type="region of interest" description="Disordered" evidence="10">
    <location>
        <begin position="229"/>
        <end position="300"/>
    </location>
</feature>
<evidence type="ECO:0000313" key="13">
    <source>
        <dbReference type="Proteomes" id="UP000775547"/>
    </source>
</evidence>
<evidence type="ECO:0000313" key="12">
    <source>
        <dbReference type="EMBL" id="KAG5646742.1"/>
    </source>
</evidence>
<evidence type="ECO:0000256" key="8">
    <source>
        <dbReference type="ARBA" id="ARBA00048336"/>
    </source>
</evidence>
<evidence type="ECO:0000256" key="6">
    <source>
        <dbReference type="ARBA" id="ARBA00023211"/>
    </source>
</evidence>
<dbReference type="InterPro" id="IPR029052">
    <property type="entry name" value="Metallo-depent_PP-like"/>
</dbReference>
<keyword evidence="5" id="KW-0904">Protein phosphatase</keyword>
<feature type="compositionally biased region" description="Polar residues" evidence="10">
    <location>
        <begin position="1"/>
        <end position="10"/>
    </location>
</feature>
<feature type="compositionally biased region" description="Acidic residues" evidence="10">
    <location>
        <begin position="487"/>
        <end position="511"/>
    </location>
</feature>
<dbReference type="EC" id="3.1.3.16" evidence="9"/>
<dbReference type="OrthoDB" id="1930084at2759"/>
<dbReference type="GO" id="GO:0005634">
    <property type="term" value="C:nucleus"/>
    <property type="evidence" value="ECO:0007669"/>
    <property type="project" value="TreeGrafter"/>
</dbReference>
<protein>
    <recommendedName>
        <fullName evidence="9">Serine/threonine-protein phosphatase</fullName>
        <ecNumber evidence="9">3.1.3.16</ecNumber>
    </recommendedName>
</protein>
<keyword evidence="6" id="KW-0464">Manganese</keyword>
<comment type="catalytic activity">
    <reaction evidence="8 9">
        <text>O-phospho-L-threonyl-[protein] + H2O = L-threonyl-[protein] + phosphate</text>
        <dbReference type="Rhea" id="RHEA:47004"/>
        <dbReference type="Rhea" id="RHEA-COMP:11060"/>
        <dbReference type="Rhea" id="RHEA-COMP:11605"/>
        <dbReference type="ChEBI" id="CHEBI:15377"/>
        <dbReference type="ChEBI" id="CHEBI:30013"/>
        <dbReference type="ChEBI" id="CHEBI:43474"/>
        <dbReference type="ChEBI" id="CHEBI:61977"/>
        <dbReference type="EC" id="3.1.3.16"/>
    </reaction>
</comment>
<feature type="compositionally biased region" description="Low complexity" evidence="10">
    <location>
        <begin position="959"/>
        <end position="969"/>
    </location>
</feature>
<dbReference type="GO" id="GO:0007059">
    <property type="term" value="P:chromosome segregation"/>
    <property type="evidence" value="ECO:0007669"/>
    <property type="project" value="TreeGrafter"/>
</dbReference>
<feature type="compositionally biased region" description="Low complexity" evidence="10">
    <location>
        <begin position="106"/>
        <end position="119"/>
    </location>
</feature>
<keyword evidence="3" id="KW-0479">Metal-binding</keyword>
<name>A0A9P7G9X2_9AGAR</name>
<gene>
    <name evidence="12" type="ORF">DXG03_002424</name>
</gene>
<comment type="caution">
    <text evidence="12">The sequence shown here is derived from an EMBL/GenBank/DDBJ whole genome shotgun (WGS) entry which is preliminary data.</text>
</comment>
<evidence type="ECO:0000256" key="9">
    <source>
        <dbReference type="RuleBase" id="RU004273"/>
    </source>
</evidence>
<dbReference type="GO" id="GO:0005737">
    <property type="term" value="C:cytoplasm"/>
    <property type="evidence" value="ECO:0007669"/>
    <property type="project" value="TreeGrafter"/>
</dbReference>
<dbReference type="InterPro" id="IPR050341">
    <property type="entry name" value="PP1_catalytic_subunit"/>
</dbReference>
<feature type="region of interest" description="Disordered" evidence="10">
    <location>
        <begin position="578"/>
        <end position="605"/>
    </location>
</feature>
<dbReference type="FunFam" id="3.60.21.10:FF:000007">
    <property type="entry name" value="Serine/threonine-protein phosphatase"/>
    <property type="match status" value="1"/>
</dbReference>
<feature type="region of interest" description="Disordered" evidence="10">
    <location>
        <begin position="945"/>
        <end position="1099"/>
    </location>
</feature>